<evidence type="ECO:0000313" key="13">
    <source>
        <dbReference type="EMBL" id="MBB3667155.1"/>
    </source>
</evidence>
<dbReference type="NCBIfam" id="NF003648">
    <property type="entry name" value="PRK05286.2-1"/>
    <property type="match status" value="1"/>
</dbReference>
<feature type="binding site" evidence="11">
    <location>
        <position position="159"/>
    </location>
    <ligand>
        <name>FMN</name>
        <dbReference type="ChEBI" id="CHEBI:58210"/>
    </ligand>
</feature>
<feature type="domain" description="Dihydroorotate dehydrogenase catalytic" evidence="12">
    <location>
        <begin position="54"/>
        <end position="358"/>
    </location>
</feature>
<feature type="active site" description="Nucleophile" evidence="11">
    <location>
        <position position="195"/>
    </location>
</feature>
<dbReference type="CDD" id="cd04738">
    <property type="entry name" value="DHOD_2_like"/>
    <property type="match status" value="1"/>
</dbReference>
<comment type="pathway">
    <text evidence="3 11">Pyrimidine metabolism; UMP biosynthesis via de novo pathway; orotate from (S)-dihydroorotate (quinone route): step 1/1.</text>
</comment>
<accession>A0A7W5TP98</accession>
<feature type="binding site" evidence="11">
    <location>
        <position position="262"/>
    </location>
    <ligand>
        <name>FMN</name>
        <dbReference type="ChEBI" id="CHEBI:58210"/>
    </ligand>
</feature>
<dbReference type="Pfam" id="PF01180">
    <property type="entry name" value="DHO_dh"/>
    <property type="match status" value="1"/>
</dbReference>
<evidence type="ECO:0000256" key="6">
    <source>
        <dbReference type="ARBA" id="ARBA00022643"/>
    </source>
</evidence>
<keyword evidence="14" id="KW-1185">Reference proteome</keyword>
<dbReference type="GO" id="GO:0005737">
    <property type="term" value="C:cytoplasm"/>
    <property type="evidence" value="ECO:0007669"/>
    <property type="project" value="InterPro"/>
</dbReference>
<dbReference type="UniPathway" id="UPA00070">
    <property type="reaction ID" value="UER00946"/>
</dbReference>
<feature type="binding site" evidence="11">
    <location>
        <begin position="120"/>
        <end position="124"/>
    </location>
    <ligand>
        <name>substrate</name>
    </ligand>
</feature>
<feature type="binding site" evidence="11">
    <location>
        <position position="234"/>
    </location>
    <ligand>
        <name>FMN</name>
        <dbReference type="ChEBI" id="CHEBI:58210"/>
    </ligand>
</feature>
<dbReference type="HAMAP" id="MF_00225">
    <property type="entry name" value="DHO_dh_type2"/>
    <property type="match status" value="1"/>
</dbReference>
<feature type="binding site" evidence="11">
    <location>
        <position position="192"/>
    </location>
    <ligand>
        <name>FMN</name>
        <dbReference type="ChEBI" id="CHEBI:58210"/>
    </ligand>
</feature>
<comment type="caution">
    <text evidence="13">The sequence shown here is derived from an EMBL/GenBank/DDBJ whole genome shotgun (WGS) entry which is preliminary data.</text>
</comment>
<dbReference type="GO" id="GO:0044205">
    <property type="term" value="P:'de novo' UMP biosynthetic process"/>
    <property type="evidence" value="ECO:0007669"/>
    <property type="project" value="UniProtKB-UniRule"/>
</dbReference>
<gene>
    <name evidence="11" type="primary">pyrD</name>
    <name evidence="13" type="ORF">FHX47_000748</name>
</gene>
<keyword evidence="5 11" id="KW-0285">Flavoprotein</keyword>
<comment type="subcellular location">
    <subcellularLocation>
        <location evidence="11">Cell membrane</location>
        <topology evidence="11">Peripheral membrane protein</topology>
    </subcellularLocation>
    <subcellularLocation>
        <location evidence="2">Membrane</location>
    </subcellularLocation>
</comment>
<feature type="binding site" evidence="11">
    <location>
        <position position="192"/>
    </location>
    <ligand>
        <name>substrate</name>
    </ligand>
</feature>
<reference evidence="13 14" key="1">
    <citation type="submission" date="2020-08" db="EMBL/GenBank/DDBJ databases">
        <title>Sequencing the genomes of 1000 actinobacteria strains.</title>
        <authorList>
            <person name="Klenk H.-P."/>
        </authorList>
    </citation>
    <scope>NUCLEOTIDE SEQUENCE [LARGE SCALE GENOMIC DNA]</scope>
    <source>
        <strain evidence="13 14">DSM 28238</strain>
    </source>
</reference>
<name>A0A7W5TP98_9MICC</name>
<keyword evidence="9 11" id="KW-0472">Membrane</keyword>
<feature type="binding site" evidence="11">
    <location>
        <position position="288"/>
    </location>
    <ligand>
        <name>FMN</name>
        <dbReference type="ChEBI" id="CHEBI:58210"/>
    </ligand>
</feature>
<feature type="binding site" evidence="11">
    <location>
        <position position="317"/>
    </location>
    <ligand>
        <name>FMN</name>
        <dbReference type="ChEBI" id="CHEBI:58210"/>
    </ligand>
</feature>
<comment type="cofactor">
    <cofactor evidence="11">
        <name>FMN</name>
        <dbReference type="ChEBI" id="CHEBI:58210"/>
    </cofactor>
    <text evidence="11">Binds 1 FMN per subunit.</text>
</comment>
<feature type="binding site" evidence="11">
    <location>
        <begin position="263"/>
        <end position="264"/>
    </location>
    <ligand>
        <name>substrate</name>
    </ligand>
</feature>
<feature type="binding site" evidence="11">
    <location>
        <begin position="71"/>
        <end position="75"/>
    </location>
    <ligand>
        <name>FMN</name>
        <dbReference type="ChEBI" id="CHEBI:58210"/>
    </ligand>
</feature>
<dbReference type="SUPFAM" id="SSF51395">
    <property type="entry name" value="FMN-linked oxidoreductases"/>
    <property type="match status" value="1"/>
</dbReference>
<evidence type="ECO:0000256" key="11">
    <source>
        <dbReference type="HAMAP-Rule" id="MF_00225"/>
    </source>
</evidence>
<dbReference type="InterPro" id="IPR050074">
    <property type="entry name" value="DHO_dehydrogenase"/>
</dbReference>
<evidence type="ECO:0000256" key="9">
    <source>
        <dbReference type="ARBA" id="ARBA00023136"/>
    </source>
</evidence>
<dbReference type="NCBIfam" id="TIGR01036">
    <property type="entry name" value="pyrD_sub2"/>
    <property type="match status" value="1"/>
</dbReference>
<dbReference type="PROSITE" id="PS00911">
    <property type="entry name" value="DHODEHASE_1"/>
    <property type="match status" value="1"/>
</dbReference>
<evidence type="ECO:0000259" key="12">
    <source>
        <dbReference type="Pfam" id="PF01180"/>
    </source>
</evidence>
<dbReference type="RefSeq" id="WP_183357512.1">
    <property type="nucleotide sequence ID" value="NZ_BAABKR010000001.1"/>
</dbReference>
<evidence type="ECO:0000256" key="10">
    <source>
        <dbReference type="ARBA" id="ARBA00048639"/>
    </source>
</evidence>
<comment type="similarity">
    <text evidence="4 11">Belongs to the dihydroorotate dehydrogenase family. Type 2 subfamily.</text>
</comment>
<evidence type="ECO:0000313" key="14">
    <source>
        <dbReference type="Proteomes" id="UP000547528"/>
    </source>
</evidence>
<evidence type="ECO:0000256" key="8">
    <source>
        <dbReference type="ARBA" id="ARBA00023002"/>
    </source>
</evidence>
<keyword evidence="7 11" id="KW-0665">Pyrimidine biosynthesis</keyword>
<dbReference type="InterPro" id="IPR001295">
    <property type="entry name" value="Dihydroorotate_DH_CS"/>
</dbReference>
<evidence type="ECO:0000256" key="2">
    <source>
        <dbReference type="ARBA" id="ARBA00004370"/>
    </source>
</evidence>
<dbReference type="Gene3D" id="3.20.20.70">
    <property type="entry name" value="Aldolase class I"/>
    <property type="match status" value="1"/>
</dbReference>
<comment type="function">
    <text evidence="1 11">Catalyzes the conversion of dihydroorotate to orotate with quinone as electron acceptor.</text>
</comment>
<comment type="catalytic activity">
    <reaction evidence="10 11">
        <text>(S)-dihydroorotate + a quinone = orotate + a quinol</text>
        <dbReference type="Rhea" id="RHEA:30187"/>
        <dbReference type="ChEBI" id="CHEBI:24646"/>
        <dbReference type="ChEBI" id="CHEBI:30839"/>
        <dbReference type="ChEBI" id="CHEBI:30864"/>
        <dbReference type="ChEBI" id="CHEBI:132124"/>
        <dbReference type="EC" id="1.3.5.2"/>
    </reaction>
</comment>
<evidence type="ECO:0000256" key="5">
    <source>
        <dbReference type="ARBA" id="ARBA00022630"/>
    </source>
</evidence>
<sequence length="371" mass="39457">MPRPAPLYSTAFRTVFSRMDPERAHSLVVAGLRIAHRGGVGRLLEALTRPDPSLSTHALGQQWPSPFGLAAGFDKGAVAVLPLGSLGFGHIEIGTVTARAQPGNERPRLFRLLADRALINRMGFNNDGAAAVRTRLERTRRLLTALRTAGRHAPMIGVNIGKTKIVPLDGAVEDYLLSARELAPLADYLVVNVSSPNTPGLRQLQQIDTLAPLLRAVGEEADAAAGAHVPLLVKISPDLADDDVDAVADLVAQLRLDGIIATNTTISREGLTSSAETLSAAGMGGLSGPVLAERSTEILVRLRRRLPTETTIVSVGGVTTAEDVAERLRLGADLVQGYSGFVYQGPFWVRRINRGLARMADTSLSGSSRRG</sequence>
<evidence type="ECO:0000256" key="1">
    <source>
        <dbReference type="ARBA" id="ARBA00003125"/>
    </source>
</evidence>
<dbReference type="EMBL" id="JACIBT010000001">
    <property type="protein sequence ID" value="MBB3667155.1"/>
    <property type="molecule type" value="Genomic_DNA"/>
</dbReference>
<keyword evidence="6 11" id="KW-0288">FMN</keyword>
<evidence type="ECO:0000256" key="7">
    <source>
        <dbReference type="ARBA" id="ARBA00022975"/>
    </source>
</evidence>
<organism evidence="13 14">
    <name type="scientific">Garicola koreensis</name>
    <dbReference type="NCBI Taxonomy" id="1262554"/>
    <lineage>
        <taxon>Bacteria</taxon>
        <taxon>Bacillati</taxon>
        <taxon>Actinomycetota</taxon>
        <taxon>Actinomycetes</taxon>
        <taxon>Micrococcales</taxon>
        <taxon>Micrococcaceae</taxon>
        <taxon>Garicola</taxon>
    </lineage>
</organism>
<dbReference type="AlphaFoldDB" id="A0A7W5TP98"/>
<feature type="binding site" evidence="11">
    <location>
        <position position="75"/>
    </location>
    <ligand>
        <name>substrate</name>
    </ligand>
</feature>
<feature type="binding site" evidence="11">
    <location>
        <position position="197"/>
    </location>
    <ligand>
        <name>substrate</name>
    </ligand>
</feature>
<dbReference type="GO" id="GO:0005886">
    <property type="term" value="C:plasma membrane"/>
    <property type="evidence" value="ECO:0007669"/>
    <property type="project" value="UniProtKB-SubCell"/>
</dbReference>
<proteinExistence type="inferred from homology"/>
<dbReference type="InterPro" id="IPR013785">
    <property type="entry name" value="Aldolase_TIM"/>
</dbReference>
<dbReference type="NCBIfam" id="NF003652">
    <property type="entry name" value="PRK05286.2-5"/>
    <property type="match status" value="1"/>
</dbReference>
<comment type="subunit">
    <text evidence="11">Monomer.</text>
</comment>
<keyword evidence="11" id="KW-1003">Cell membrane</keyword>
<dbReference type="PANTHER" id="PTHR48109:SF4">
    <property type="entry name" value="DIHYDROOROTATE DEHYDROGENASE (QUINONE), MITOCHONDRIAL"/>
    <property type="match status" value="1"/>
</dbReference>
<protein>
    <recommendedName>
        <fullName evidence="11">Dihydroorotate dehydrogenase (quinone)</fullName>
        <ecNumber evidence="11">1.3.5.2</ecNumber>
    </recommendedName>
    <alternativeName>
        <fullName evidence="11">DHOdehase</fullName>
        <shortName evidence="11">DHOD</shortName>
        <shortName evidence="11">DHODase</shortName>
    </alternativeName>
    <alternativeName>
        <fullName evidence="11">Dihydroorotate oxidase</fullName>
    </alternativeName>
</protein>
<dbReference type="PANTHER" id="PTHR48109">
    <property type="entry name" value="DIHYDROOROTATE DEHYDROGENASE (QUINONE), MITOCHONDRIAL-RELATED"/>
    <property type="match status" value="1"/>
</dbReference>
<dbReference type="EC" id="1.3.5.2" evidence="11"/>
<feature type="binding site" evidence="11">
    <location>
        <begin position="338"/>
        <end position="339"/>
    </location>
    <ligand>
        <name>FMN</name>
        <dbReference type="ChEBI" id="CHEBI:58210"/>
    </ligand>
</feature>
<dbReference type="GO" id="GO:0106430">
    <property type="term" value="F:dihydroorotate dehydrogenase (quinone) activity"/>
    <property type="evidence" value="ECO:0007669"/>
    <property type="project" value="UniProtKB-EC"/>
</dbReference>
<dbReference type="InterPro" id="IPR005720">
    <property type="entry name" value="Dihydroorotate_DH_cat"/>
</dbReference>
<dbReference type="Proteomes" id="UP000547528">
    <property type="component" value="Unassembled WGS sequence"/>
</dbReference>
<feature type="binding site" evidence="11">
    <location>
        <position position="95"/>
    </location>
    <ligand>
        <name>FMN</name>
        <dbReference type="ChEBI" id="CHEBI:58210"/>
    </ligand>
</feature>
<evidence type="ECO:0000256" key="4">
    <source>
        <dbReference type="ARBA" id="ARBA00005359"/>
    </source>
</evidence>
<keyword evidence="8 11" id="KW-0560">Oxidoreductase</keyword>
<dbReference type="InterPro" id="IPR005719">
    <property type="entry name" value="Dihydroorotate_DH_2"/>
</dbReference>
<evidence type="ECO:0000256" key="3">
    <source>
        <dbReference type="ARBA" id="ARBA00005161"/>
    </source>
</evidence>
<dbReference type="GO" id="GO:0006207">
    <property type="term" value="P:'de novo' pyrimidine nucleobase biosynthetic process"/>
    <property type="evidence" value="ECO:0007669"/>
    <property type="project" value="UniProtKB-UniRule"/>
</dbReference>